<comment type="caution">
    <text evidence="1">The sequence shown here is derived from an EMBL/GenBank/DDBJ whole genome shotgun (WGS) entry which is preliminary data.</text>
</comment>
<gene>
    <name evidence="1" type="ORF">H8K33_15510</name>
</gene>
<accession>A0ABR6XTT5</accession>
<proteinExistence type="predicted"/>
<dbReference type="EMBL" id="JACOFU010000007">
    <property type="protein sequence ID" value="MBC3832916.1"/>
    <property type="molecule type" value="Genomic_DNA"/>
</dbReference>
<evidence type="ECO:0008006" key="3">
    <source>
        <dbReference type="Google" id="ProtNLM"/>
    </source>
</evidence>
<sequence length="348" mass="39026">MPDRDTLLQLVDTILSPDRHASSLFKEVNALADALTNLGQYVRHPDDDIAKGETRTEQGLALSPHAAALCARDFVRTVQFMRGVYQAVCTQNLRESARPVNLLYVGCGPYALLALPLMLRLTPQQVQISLIDIHADSIDSVLRIVGYLGLQEFVAETAVADAFMYRIERKWSPDIILLEVMQSSLEKEPQIALSRSLMKQAPDALLIPEEVEVSLCLLNPAREFSVQEVDRNDQQTLRDRISLGTLIRVNRQSIRSWENISGMNLPAACVQIPEKIPQGYSPMLMTTIQVYQENVLNTYDSGLTYPRRLNADFSAGDTLCFSYVLGEHPKLVVDVRHVVDIEPVNRPQ</sequence>
<dbReference type="Proteomes" id="UP000643610">
    <property type="component" value="Unassembled WGS sequence"/>
</dbReference>
<protein>
    <recommendedName>
        <fullName evidence="3">Phytanoyl-CoA dioxygenase</fullName>
    </recommendedName>
</protein>
<name>A0ABR6XTT5_9BURK</name>
<keyword evidence="2" id="KW-1185">Reference proteome</keyword>
<evidence type="ECO:0000313" key="2">
    <source>
        <dbReference type="Proteomes" id="UP000643610"/>
    </source>
</evidence>
<organism evidence="1 2">
    <name type="scientific">Undibacterium amnicola</name>
    <dbReference type="NCBI Taxonomy" id="1834038"/>
    <lineage>
        <taxon>Bacteria</taxon>
        <taxon>Pseudomonadati</taxon>
        <taxon>Pseudomonadota</taxon>
        <taxon>Betaproteobacteria</taxon>
        <taxon>Burkholderiales</taxon>
        <taxon>Oxalobacteraceae</taxon>
        <taxon>Undibacterium</taxon>
    </lineage>
</organism>
<reference evidence="1 2" key="1">
    <citation type="submission" date="2020-08" db="EMBL/GenBank/DDBJ databases">
        <title>Novel species isolated from subtropical streams in China.</title>
        <authorList>
            <person name="Lu H."/>
        </authorList>
    </citation>
    <scope>NUCLEOTIDE SEQUENCE [LARGE SCALE GENOMIC DNA]</scope>
    <source>
        <strain evidence="1 2">KCTC 52442</strain>
    </source>
</reference>
<evidence type="ECO:0000313" key="1">
    <source>
        <dbReference type="EMBL" id="MBC3832916.1"/>
    </source>
</evidence>